<evidence type="ECO:0000256" key="3">
    <source>
        <dbReference type="ARBA" id="ARBA00022833"/>
    </source>
</evidence>
<accession>A0AAD5DXX0</accession>
<feature type="domain" description="MYND-type" evidence="5">
    <location>
        <begin position="717"/>
        <end position="768"/>
    </location>
</feature>
<dbReference type="EMBL" id="JADXDR010000014">
    <property type="protein sequence ID" value="KAI7845637.1"/>
    <property type="molecule type" value="Genomic_DNA"/>
</dbReference>
<proteinExistence type="predicted"/>
<comment type="caution">
    <text evidence="6">The sequence shown here is derived from an EMBL/GenBank/DDBJ whole genome shotgun (WGS) entry which is preliminary data.</text>
</comment>
<reference evidence="6" key="1">
    <citation type="submission" date="2020-11" db="EMBL/GenBank/DDBJ databases">
        <title>Chlorella ohadii genome sequencing and assembly.</title>
        <authorList>
            <person name="Murik O."/>
            <person name="Treves H."/>
            <person name="Kedem I."/>
            <person name="Shotland Y."/>
            <person name="Kaplan A."/>
        </authorList>
    </citation>
    <scope>NUCLEOTIDE SEQUENCE</scope>
    <source>
        <strain evidence="6">1</strain>
    </source>
</reference>
<evidence type="ECO:0000313" key="6">
    <source>
        <dbReference type="EMBL" id="KAI7845637.1"/>
    </source>
</evidence>
<dbReference type="PROSITE" id="PS50865">
    <property type="entry name" value="ZF_MYND_2"/>
    <property type="match status" value="1"/>
</dbReference>
<evidence type="ECO:0000256" key="2">
    <source>
        <dbReference type="ARBA" id="ARBA00022771"/>
    </source>
</evidence>
<evidence type="ECO:0000259" key="5">
    <source>
        <dbReference type="PROSITE" id="PS50865"/>
    </source>
</evidence>
<keyword evidence="1" id="KW-0479">Metal-binding</keyword>
<gene>
    <name evidence="6" type="ORF">COHA_000751</name>
</gene>
<dbReference type="Pfam" id="PF01753">
    <property type="entry name" value="zf-MYND"/>
    <property type="match status" value="1"/>
</dbReference>
<keyword evidence="3" id="KW-0862">Zinc</keyword>
<keyword evidence="7" id="KW-1185">Reference proteome</keyword>
<dbReference type="AlphaFoldDB" id="A0AAD5DXX0"/>
<dbReference type="Gene3D" id="6.10.140.2220">
    <property type="match status" value="1"/>
</dbReference>
<dbReference type="InterPro" id="IPR002893">
    <property type="entry name" value="Znf_MYND"/>
</dbReference>
<dbReference type="Proteomes" id="UP001205105">
    <property type="component" value="Unassembled WGS sequence"/>
</dbReference>
<dbReference type="SUPFAM" id="SSF144232">
    <property type="entry name" value="HIT/MYND zinc finger-like"/>
    <property type="match status" value="1"/>
</dbReference>
<protein>
    <recommendedName>
        <fullName evidence="5">MYND-type domain-containing protein</fullName>
    </recommendedName>
</protein>
<sequence length="780" mass="81160">MLAEARGAPHVLDVDAYEPLLLLMRQCVAGALAATTLQQLAQTATPCLPPAVVYRLTAASAIAVEALPQLLQATGQAVRRMQQSLPPSLTERLAAGYGKEAAIAVGIGAVTAAVLLRFAHGMGSTAPYQPQAATLLRNTTAKPERLVHALGLLAEALDGDVGHVPEAFCETEAWSDFMELCSLLLGAGPAAACTRREQALLAEQPQLCSRLARMSAGYLRQLLGLPPSAAMVPRVWICSNVLLSHTLLPHTVGHLLPAGSSSRDGRDDGLLAAMAEQLDGLLAAQRQQAAQHGGIAAAQGALLAGRIADALHRIGISAGLGSTQCPMSSALEALLGPTPQSQQAARELAEREPQLQLGEPLRRQLRQGAMRRTLTLLPMIVAAVSAPVEAAAASAAGPGRDVATAGGSSLDQMRLQEERTVQAVGAFYGEACNLVAEMAAWLLRSSREADPMGPHALQRTAAGQAEPAWLHPGEVLGAAAGGLLAAAHSQLACAGHSSSGSSRRRSDCAVAAQLSTIAEALCSCQLMCAQADPPFDCNRATGLAALEVAAAWQAQLQLLRQESADEASREQVVGILFSQLRPLHHLALDSQQPAAADAVAQLAAESLCLAAELGLASKTQLAGWSAAAGMAEQAPEVCLDLAASGALDVHPEQLALEDPTTQGALQAERGKVLRAAERLPGTPASLQDLKQQAADPERAPRRAVLRCQLLAARRCSNMGCHNTALLLVPLLSGAHVPAKPRKCSGCRTARYCSEACSRADWRVHKVACRVLAAEAAQAET</sequence>
<evidence type="ECO:0000313" key="7">
    <source>
        <dbReference type="Proteomes" id="UP001205105"/>
    </source>
</evidence>
<dbReference type="GO" id="GO:0008270">
    <property type="term" value="F:zinc ion binding"/>
    <property type="evidence" value="ECO:0007669"/>
    <property type="project" value="UniProtKB-KW"/>
</dbReference>
<evidence type="ECO:0000256" key="4">
    <source>
        <dbReference type="PROSITE-ProRule" id="PRU00134"/>
    </source>
</evidence>
<evidence type="ECO:0000256" key="1">
    <source>
        <dbReference type="ARBA" id="ARBA00022723"/>
    </source>
</evidence>
<organism evidence="6 7">
    <name type="scientific">Chlorella ohadii</name>
    <dbReference type="NCBI Taxonomy" id="2649997"/>
    <lineage>
        <taxon>Eukaryota</taxon>
        <taxon>Viridiplantae</taxon>
        <taxon>Chlorophyta</taxon>
        <taxon>core chlorophytes</taxon>
        <taxon>Trebouxiophyceae</taxon>
        <taxon>Chlorellales</taxon>
        <taxon>Chlorellaceae</taxon>
        <taxon>Chlorella clade</taxon>
        <taxon>Chlorella</taxon>
    </lineage>
</organism>
<name>A0AAD5DXX0_9CHLO</name>
<keyword evidence="2 4" id="KW-0863">Zinc-finger</keyword>